<dbReference type="EMBL" id="CAKLPY010000008">
    <property type="protein sequence ID" value="CAH0997963.1"/>
    <property type="molecule type" value="Genomic_DNA"/>
</dbReference>
<feature type="coiled-coil region" evidence="1">
    <location>
        <begin position="249"/>
        <end position="314"/>
    </location>
</feature>
<evidence type="ECO:0000256" key="1">
    <source>
        <dbReference type="SAM" id="Coils"/>
    </source>
</evidence>
<proteinExistence type="predicted"/>
<evidence type="ECO:0000313" key="5">
    <source>
        <dbReference type="Proteomes" id="UP000837932"/>
    </source>
</evidence>
<evidence type="ECO:0000256" key="2">
    <source>
        <dbReference type="SAM" id="Phobius"/>
    </source>
</evidence>
<dbReference type="PANTHER" id="PTHR33371:SF4">
    <property type="entry name" value="INTERMEMBRANE PHOSPHOLIPID TRANSPORT SYSTEM BINDING PROTEIN MLAD"/>
    <property type="match status" value="1"/>
</dbReference>
<feature type="domain" description="Mce/MlaD" evidence="3">
    <location>
        <begin position="40"/>
        <end position="113"/>
    </location>
</feature>
<keyword evidence="2" id="KW-0812">Transmembrane</keyword>
<dbReference type="InterPro" id="IPR003399">
    <property type="entry name" value="Mce/MlaD"/>
</dbReference>
<reference evidence="4" key="1">
    <citation type="submission" date="2021-12" db="EMBL/GenBank/DDBJ databases">
        <authorList>
            <person name="Rodrigo-Torres L."/>
            <person name="Arahal R. D."/>
            <person name="Lucena T."/>
        </authorList>
    </citation>
    <scope>NUCLEOTIDE SEQUENCE</scope>
    <source>
        <strain evidence="4">CECT 8858</strain>
    </source>
</reference>
<dbReference type="Pfam" id="PF02470">
    <property type="entry name" value="MlaD"/>
    <property type="match status" value="1"/>
</dbReference>
<name>A0ABM9AV91_9BACT</name>
<keyword evidence="5" id="KW-1185">Reference proteome</keyword>
<dbReference type="RefSeq" id="WP_238808771.1">
    <property type="nucleotide sequence ID" value="NZ_CAKLPY010000008.1"/>
</dbReference>
<protein>
    <recommendedName>
        <fullName evidence="3">Mce/MlaD domain-containing protein</fullName>
    </recommendedName>
</protein>
<gene>
    <name evidence="4" type="ORF">EMA8858_04098</name>
</gene>
<evidence type="ECO:0000259" key="3">
    <source>
        <dbReference type="Pfam" id="PF02470"/>
    </source>
</evidence>
<organism evidence="4 5">
    <name type="scientific">Emticicia aquatica</name>
    <dbReference type="NCBI Taxonomy" id="1681835"/>
    <lineage>
        <taxon>Bacteria</taxon>
        <taxon>Pseudomonadati</taxon>
        <taxon>Bacteroidota</taxon>
        <taxon>Cytophagia</taxon>
        <taxon>Cytophagales</taxon>
        <taxon>Leadbetterellaceae</taxon>
        <taxon>Emticicia</taxon>
    </lineage>
</organism>
<comment type="caution">
    <text evidence="4">The sequence shown here is derived from an EMBL/GenBank/DDBJ whole genome shotgun (WGS) entry which is preliminary data.</text>
</comment>
<dbReference type="Proteomes" id="UP000837932">
    <property type="component" value="Unassembled WGS sequence"/>
</dbReference>
<keyword evidence="2" id="KW-0472">Membrane</keyword>
<keyword evidence="2" id="KW-1133">Transmembrane helix</keyword>
<keyword evidence="1" id="KW-0175">Coiled coil</keyword>
<dbReference type="PANTHER" id="PTHR33371">
    <property type="entry name" value="INTERMEMBRANE PHOSPHOLIPID TRANSPORT SYSTEM BINDING PROTEIN MLAD-RELATED"/>
    <property type="match status" value="1"/>
</dbReference>
<sequence>MKILKNNRPVIVGIFIFLGLTILVVTIFTLGGQKKTFVRTFTINAIFDDVGGLLTGGNVWFAGVKVGTVKSISFYGDSQVQVTMNIEREAESHIHKDAKAKISSDGLIGNKIVIIYGGDTHQPQVEKNDFLSVEKSLSTDDMLATFQENNKNLLEITKDFKSISKKIDNGKGVLATLLNDPNMANKLEITVENLQETMANLKTVSEGSKSVLSNLQDFSGKINKKGNSINDLAADTAIYKSIKSTLVQLNNASNSVTKITANLKTASEKLNQKNNAVGVLLNDSETSESMTITLKNLESGSKKLDEDLEALQHNFLLKRFFKRKEKFK</sequence>
<accession>A0ABM9AV91</accession>
<feature type="transmembrane region" description="Helical" evidence="2">
    <location>
        <begin position="12"/>
        <end position="31"/>
    </location>
</feature>
<evidence type="ECO:0000313" key="4">
    <source>
        <dbReference type="EMBL" id="CAH0997963.1"/>
    </source>
</evidence>
<dbReference type="InterPro" id="IPR052336">
    <property type="entry name" value="MlaD_Phospholipid_Transporter"/>
</dbReference>